<sequence>MPVIHQNLAAGRWAQMTLSQQLANVGSEFMRWQSQKDPVLKQAAQDRMLELLDLTIKAHPGAAAKELGRLRESVCQPQHTASLKKYFMDFALSARKI</sequence>
<evidence type="ECO:0000313" key="2">
    <source>
        <dbReference type="Proteomes" id="UP000177682"/>
    </source>
</evidence>
<dbReference type="AlphaFoldDB" id="A0A1F5PJC1"/>
<accession>A0A1F5PJC1</accession>
<protein>
    <submittedName>
        <fullName evidence="1">Uncharacterized protein</fullName>
    </submittedName>
</protein>
<evidence type="ECO:0000313" key="1">
    <source>
        <dbReference type="EMBL" id="OGE90045.1"/>
    </source>
</evidence>
<dbReference type="Proteomes" id="UP000177682">
    <property type="component" value="Unassembled WGS sequence"/>
</dbReference>
<dbReference type="EMBL" id="MFEY01000007">
    <property type="protein sequence ID" value="OGE90045.1"/>
    <property type="molecule type" value="Genomic_DNA"/>
</dbReference>
<comment type="caution">
    <text evidence="1">The sequence shown here is derived from an EMBL/GenBank/DDBJ whole genome shotgun (WGS) entry which is preliminary data.</text>
</comment>
<reference evidence="1 2" key="1">
    <citation type="journal article" date="2016" name="Nat. Commun.">
        <title>Thousands of microbial genomes shed light on interconnected biogeochemical processes in an aquifer system.</title>
        <authorList>
            <person name="Anantharaman K."/>
            <person name="Brown C.T."/>
            <person name="Hug L.A."/>
            <person name="Sharon I."/>
            <person name="Castelle C.J."/>
            <person name="Probst A.J."/>
            <person name="Thomas B.C."/>
            <person name="Singh A."/>
            <person name="Wilkins M.J."/>
            <person name="Karaoz U."/>
            <person name="Brodie E.L."/>
            <person name="Williams K.H."/>
            <person name="Hubbard S.S."/>
            <person name="Banfield J.F."/>
        </authorList>
    </citation>
    <scope>NUCLEOTIDE SEQUENCE [LARGE SCALE GENOMIC DNA]</scope>
</reference>
<gene>
    <name evidence="1" type="ORF">A3E29_02965</name>
</gene>
<name>A0A1F5PJC1_9BACT</name>
<organism evidence="1 2">
    <name type="scientific">Candidatus Doudnabacteria bacterium RIFCSPHIGHO2_12_FULL_48_16</name>
    <dbReference type="NCBI Taxonomy" id="1817838"/>
    <lineage>
        <taxon>Bacteria</taxon>
        <taxon>Candidatus Doudnaibacteriota</taxon>
    </lineage>
</organism>
<proteinExistence type="predicted"/>